<dbReference type="PANTHER" id="PTHR35011">
    <property type="entry name" value="2,3-DIKETO-L-GULONATE TRAP TRANSPORTER SMALL PERMEASE PROTEIN YIAM"/>
    <property type="match status" value="1"/>
</dbReference>
<protein>
    <submittedName>
        <fullName evidence="11">TRAP-type C4-dicarboxylate transport system permease small subunit</fullName>
    </submittedName>
</protein>
<keyword evidence="3" id="KW-1003">Cell membrane</keyword>
<feature type="transmembrane region" description="Helical" evidence="9">
    <location>
        <begin position="58"/>
        <end position="80"/>
    </location>
</feature>
<keyword evidence="5 9" id="KW-0812">Transmembrane</keyword>
<dbReference type="GeneID" id="98054399"/>
<comment type="subcellular location">
    <subcellularLocation>
        <location evidence="1">Cell inner membrane</location>
        <topology evidence="1">Multi-pass membrane protein</topology>
    </subcellularLocation>
</comment>
<evidence type="ECO:0000256" key="4">
    <source>
        <dbReference type="ARBA" id="ARBA00022519"/>
    </source>
</evidence>
<evidence type="ECO:0000256" key="3">
    <source>
        <dbReference type="ARBA" id="ARBA00022475"/>
    </source>
</evidence>
<comment type="caution">
    <text evidence="11">The sequence shown here is derived from an EMBL/GenBank/DDBJ whole genome shotgun (WGS) entry which is preliminary data.</text>
</comment>
<dbReference type="InterPro" id="IPR007387">
    <property type="entry name" value="TRAP_DctQ"/>
</dbReference>
<evidence type="ECO:0000256" key="1">
    <source>
        <dbReference type="ARBA" id="ARBA00004429"/>
    </source>
</evidence>
<proteinExistence type="inferred from homology"/>
<keyword evidence="12" id="KW-1185">Reference proteome</keyword>
<dbReference type="InterPro" id="IPR055348">
    <property type="entry name" value="DctQ"/>
</dbReference>
<reference evidence="11 12" key="1">
    <citation type="submission" date="2020-07" db="EMBL/GenBank/DDBJ databases">
        <title>Sequencing the genomes of 1000 actinobacteria strains.</title>
        <authorList>
            <person name="Klenk H.-P."/>
        </authorList>
    </citation>
    <scope>NUCLEOTIDE SEQUENCE [LARGE SCALE GENOMIC DNA]</scope>
    <source>
        <strain evidence="11 12">DSM 44749</strain>
    </source>
</reference>
<dbReference type="AlphaFoldDB" id="A0A852WCI7"/>
<dbReference type="RefSeq" id="WP_179762275.1">
    <property type="nucleotide sequence ID" value="NZ_BAAAJZ010000012.1"/>
</dbReference>
<feature type="transmembrane region" description="Helical" evidence="9">
    <location>
        <begin position="26"/>
        <end position="52"/>
    </location>
</feature>
<gene>
    <name evidence="11" type="ORF">HDA37_004729</name>
</gene>
<organism evidence="11 12">
    <name type="scientific">Pseudonocardia alni</name>
    <name type="common">Amycolata alni</name>
    <dbReference type="NCBI Taxonomy" id="33907"/>
    <lineage>
        <taxon>Bacteria</taxon>
        <taxon>Bacillati</taxon>
        <taxon>Actinomycetota</taxon>
        <taxon>Actinomycetes</taxon>
        <taxon>Pseudonocardiales</taxon>
        <taxon>Pseudonocardiaceae</taxon>
        <taxon>Pseudonocardia</taxon>
    </lineage>
</organism>
<keyword evidence="4" id="KW-0997">Cell inner membrane</keyword>
<evidence type="ECO:0000256" key="9">
    <source>
        <dbReference type="SAM" id="Phobius"/>
    </source>
</evidence>
<dbReference type="Proteomes" id="UP000549695">
    <property type="component" value="Unassembled WGS sequence"/>
</dbReference>
<feature type="transmembrane region" description="Helical" evidence="9">
    <location>
        <begin position="145"/>
        <end position="163"/>
    </location>
</feature>
<evidence type="ECO:0000313" key="12">
    <source>
        <dbReference type="Proteomes" id="UP000549695"/>
    </source>
</evidence>
<keyword evidence="6 9" id="KW-1133">Transmembrane helix</keyword>
<sequence length="193" mass="19787">MNAGTTNAGTTRPGPVDRVLRTVENAAAAVGLTGVVVTVALIVIDVALRYLVGAPLSWSVGFVGDYALVGLFFLGLSYTVREGAHVRIDLVHKRLGPAGRRMLAVTGSALTAVFLALVGYGGLLLTAGALRHGDVPLAGASELSWPVWTSAVLVPIGAGLAVLRSLHTLVHDLRGPEPAAPATPFTPAAEEIA</sequence>
<accession>A0A852WCI7</accession>
<keyword evidence="7 9" id="KW-0472">Membrane</keyword>
<evidence type="ECO:0000313" key="11">
    <source>
        <dbReference type="EMBL" id="NYG04444.1"/>
    </source>
</evidence>
<evidence type="ECO:0000256" key="5">
    <source>
        <dbReference type="ARBA" id="ARBA00022692"/>
    </source>
</evidence>
<keyword evidence="2" id="KW-0813">Transport</keyword>
<evidence type="ECO:0000256" key="8">
    <source>
        <dbReference type="ARBA" id="ARBA00038436"/>
    </source>
</evidence>
<comment type="similarity">
    <text evidence="8">Belongs to the TRAP transporter small permease family.</text>
</comment>
<feature type="domain" description="Tripartite ATP-independent periplasmic transporters DctQ component" evidence="10">
    <location>
        <begin position="39"/>
        <end position="174"/>
    </location>
</feature>
<dbReference type="GO" id="GO:0005886">
    <property type="term" value="C:plasma membrane"/>
    <property type="evidence" value="ECO:0007669"/>
    <property type="project" value="UniProtKB-SubCell"/>
</dbReference>
<dbReference type="GO" id="GO:0015740">
    <property type="term" value="P:C4-dicarboxylate transport"/>
    <property type="evidence" value="ECO:0007669"/>
    <property type="project" value="TreeGrafter"/>
</dbReference>
<dbReference type="EMBL" id="JACCCZ010000001">
    <property type="protein sequence ID" value="NYG04444.1"/>
    <property type="molecule type" value="Genomic_DNA"/>
</dbReference>
<dbReference type="PANTHER" id="PTHR35011:SF10">
    <property type="entry name" value="TRAP TRANSPORTER SMALL PERMEASE PROTEIN"/>
    <property type="match status" value="1"/>
</dbReference>
<evidence type="ECO:0000256" key="6">
    <source>
        <dbReference type="ARBA" id="ARBA00022989"/>
    </source>
</evidence>
<dbReference type="Pfam" id="PF04290">
    <property type="entry name" value="DctQ"/>
    <property type="match status" value="1"/>
</dbReference>
<evidence type="ECO:0000259" key="10">
    <source>
        <dbReference type="Pfam" id="PF04290"/>
    </source>
</evidence>
<name>A0A852WCI7_PSEA5</name>
<evidence type="ECO:0000256" key="7">
    <source>
        <dbReference type="ARBA" id="ARBA00023136"/>
    </source>
</evidence>
<evidence type="ECO:0000256" key="2">
    <source>
        <dbReference type="ARBA" id="ARBA00022448"/>
    </source>
</evidence>
<feature type="transmembrane region" description="Helical" evidence="9">
    <location>
        <begin position="101"/>
        <end position="125"/>
    </location>
</feature>
<dbReference type="GO" id="GO:0022857">
    <property type="term" value="F:transmembrane transporter activity"/>
    <property type="evidence" value="ECO:0007669"/>
    <property type="project" value="TreeGrafter"/>
</dbReference>